<evidence type="ECO:0000256" key="1">
    <source>
        <dbReference type="SAM" id="MobiDB-lite"/>
    </source>
</evidence>
<dbReference type="Proteomes" id="UP000823388">
    <property type="component" value="Chromosome 3N"/>
</dbReference>
<dbReference type="EMBL" id="CM029042">
    <property type="protein sequence ID" value="KAG2619391.1"/>
    <property type="molecule type" value="Genomic_DNA"/>
</dbReference>
<dbReference type="AlphaFoldDB" id="A0A8T0U9A6"/>
<feature type="compositionally biased region" description="Basic residues" evidence="1">
    <location>
        <begin position="54"/>
        <end position="75"/>
    </location>
</feature>
<gene>
    <name evidence="2" type="ORF">PVAP13_3NG076903</name>
</gene>
<evidence type="ECO:0000313" key="3">
    <source>
        <dbReference type="Proteomes" id="UP000823388"/>
    </source>
</evidence>
<sequence length="106" mass="12125">MHGGYGFRRRRRSWLLLLLSGSKEENGIPPPAAAPGCRCSRDSTESNEIPPPSRLRRSRKPVRRRRVKSPAAHLRAKIRPPLESRAWVHPSSEGYFFLKESVQVLK</sequence>
<reference evidence="2 3" key="1">
    <citation type="submission" date="2020-05" db="EMBL/GenBank/DDBJ databases">
        <title>WGS assembly of Panicum virgatum.</title>
        <authorList>
            <person name="Lovell J.T."/>
            <person name="Jenkins J."/>
            <person name="Shu S."/>
            <person name="Juenger T.E."/>
            <person name="Schmutz J."/>
        </authorList>
    </citation>
    <scope>NUCLEOTIDE SEQUENCE</scope>
    <source>
        <strain evidence="2">AP13</strain>
        <strain evidence="3">cv. AP13</strain>
    </source>
</reference>
<dbReference type="EMBL" id="CM029042">
    <property type="protein sequence ID" value="KAG2619389.1"/>
    <property type="molecule type" value="Genomic_DNA"/>
</dbReference>
<evidence type="ECO:0000313" key="2">
    <source>
        <dbReference type="EMBL" id="KAG2619390.1"/>
    </source>
</evidence>
<protein>
    <submittedName>
        <fullName evidence="2">Uncharacterized protein</fullName>
    </submittedName>
</protein>
<comment type="caution">
    <text evidence="2">The sequence shown here is derived from an EMBL/GenBank/DDBJ whole genome shotgun (WGS) entry which is preliminary data.</text>
</comment>
<proteinExistence type="predicted"/>
<dbReference type="EMBL" id="CM029042">
    <property type="protein sequence ID" value="KAG2619390.1"/>
    <property type="molecule type" value="Genomic_DNA"/>
</dbReference>
<feature type="region of interest" description="Disordered" evidence="1">
    <location>
        <begin position="23"/>
        <end position="75"/>
    </location>
</feature>
<keyword evidence="3" id="KW-1185">Reference proteome</keyword>
<name>A0A8T0U9A6_PANVG</name>
<organism evidence="2 3">
    <name type="scientific">Panicum virgatum</name>
    <name type="common">Blackwell switchgrass</name>
    <dbReference type="NCBI Taxonomy" id="38727"/>
    <lineage>
        <taxon>Eukaryota</taxon>
        <taxon>Viridiplantae</taxon>
        <taxon>Streptophyta</taxon>
        <taxon>Embryophyta</taxon>
        <taxon>Tracheophyta</taxon>
        <taxon>Spermatophyta</taxon>
        <taxon>Magnoliopsida</taxon>
        <taxon>Liliopsida</taxon>
        <taxon>Poales</taxon>
        <taxon>Poaceae</taxon>
        <taxon>PACMAD clade</taxon>
        <taxon>Panicoideae</taxon>
        <taxon>Panicodae</taxon>
        <taxon>Paniceae</taxon>
        <taxon>Panicinae</taxon>
        <taxon>Panicum</taxon>
        <taxon>Panicum sect. Hiantes</taxon>
    </lineage>
</organism>
<accession>A0A8T0U9A6</accession>